<dbReference type="EMBL" id="FQXG01000009">
    <property type="protein sequence ID" value="SHI19564.1"/>
    <property type="molecule type" value="Genomic_DNA"/>
</dbReference>
<keyword evidence="9 13" id="KW-0227">DNA damage</keyword>
<dbReference type="GO" id="GO:0005737">
    <property type="term" value="C:cytoplasm"/>
    <property type="evidence" value="ECO:0007669"/>
    <property type="project" value="UniProtKB-SubCell"/>
</dbReference>
<evidence type="ECO:0000256" key="2">
    <source>
        <dbReference type="ARBA" id="ARBA00007391"/>
    </source>
</evidence>
<dbReference type="Pfam" id="PF07733">
    <property type="entry name" value="DNA_pol3_alpha"/>
    <property type="match status" value="1"/>
</dbReference>
<evidence type="ECO:0000313" key="17">
    <source>
        <dbReference type="Proteomes" id="UP000184268"/>
    </source>
</evidence>
<dbReference type="InterPro" id="IPR029460">
    <property type="entry name" value="DNAPol_HHH"/>
</dbReference>
<dbReference type="GO" id="GO:0003676">
    <property type="term" value="F:nucleic acid binding"/>
    <property type="evidence" value="ECO:0007669"/>
    <property type="project" value="InterPro"/>
</dbReference>
<comment type="catalytic activity">
    <reaction evidence="12 13">
        <text>DNA(n) + a 2'-deoxyribonucleoside 5'-triphosphate = DNA(n+1) + diphosphate</text>
        <dbReference type="Rhea" id="RHEA:22508"/>
        <dbReference type="Rhea" id="RHEA-COMP:17339"/>
        <dbReference type="Rhea" id="RHEA-COMP:17340"/>
        <dbReference type="ChEBI" id="CHEBI:33019"/>
        <dbReference type="ChEBI" id="CHEBI:61560"/>
        <dbReference type="ChEBI" id="CHEBI:173112"/>
        <dbReference type="EC" id="2.7.7.7"/>
    </reaction>
</comment>
<evidence type="ECO:0000256" key="8">
    <source>
        <dbReference type="ARBA" id="ARBA00022705"/>
    </source>
</evidence>
<dbReference type="InterPro" id="IPR040982">
    <property type="entry name" value="DNA_pol3_finger"/>
</dbReference>
<comment type="subcellular location">
    <subcellularLocation>
        <location evidence="1 13">Cytoplasm</location>
    </subcellularLocation>
</comment>
<dbReference type="InterPro" id="IPR016195">
    <property type="entry name" value="Pol/histidinol_Pase-like"/>
</dbReference>
<dbReference type="PANTHER" id="PTHR32294">
    <property type="entry name" value="DNA POLYMERASE III SUBUNIT ALPHA"/>
    <property type="match status" value="1"/>
</dbReference>
<feature type="compositionally biased region" description="Polar residues" evidence="14">
    <location>
        <begin position="7"/>
        <end position="20"/>
    </location>
</feature>
<comment type="function">
    <text evidence="13">DNA polymerase involved in damage-induced mutagenesis and translesion synthesis (TLS). It is not the major replicative DNA polymerase.</text>
</comment>
<gene>
    <name evidence="13" type="primary">dnaE2</name>
    <name evidence="16" type="ORF">SAMN02745129_4704</name>
</gene>
<evidence type="ECO:0000256" key="14">
    <source>
        <dbReference type="SAM" id="MobiDB-lite"/>
    </source>
</evidence>
<dbReference type="EC" id="2.7.7.7" evidence="3 13"/>
<evidence type="ECO:0000256" key="12">
    <source>
        <dbReference type="ARBA" id="ARBA00049244"/>
    </source>
</evidence>
<comment type="similarity">
    <text evidence="2 13">Belongs to the DNA polymerase type-C family. DnaE2 subfamily.</text>
</comment>
<evidence type="ECO:0000256" key="10">
    <source>
        <dbReference type="ARBA" id="ARBA00022932"/>
    </source>
</evidence>
<dbReference type="Pfam" id="PF02811">
    <property type="entry name" value="PHP"/>
    <property type="match status" value="1"/>
</dbReference>
<feature type="region of interest" description="Disordered" evidence="14">
    <location>
        <begin position="1"/>
        <end position="20"/>
    </location>
</feature>
<dbReference type="SUPFAM" id="SSF89550">
    <property type="entry name" value="PHP domain-like"/>
    <property type="match status" value="1"/>
</dbReference>
<dbReference type="STRING" id="299255.SAMN02745129_4704"/>
<evidence type="ECO:0000256" key="7">
    <source>
        <dbReference type="ARBA" id="ARBA00022695"/>
    </source>
</evidence>
<dbReference type="Gene3D" id="1.10.150.870">
    <property type="match status" value="1"/>
</dbReference>
<evidence type="ECO:0000256" key="11">
    <source>
        <dbReference type="ARBA" id="ARBA00023204"/>
    </source>
</evidence>
<dbReference type="CDD" id="cd07434">
    <property type="entry name" value="PHP_PolIIIA_DnaE2"/>
    <property type="match status" value="1"/>
</dbReference>
<keyword evidence="17" id="KW-1185">Reference proteome</keyword>
<evidence type="ECO:0000256" key="13">
    <source>
        <dbReference type="HAMAP-Rule" id="MF_01902"/>
    </source>
</evidence>
<evidence type="ECO:0000256" key="1">
    <source>
        <dbReference type="ARBA" id="ARBA00004496"/>
    </source>
</evidence>
<dbReference type="InterPro" id="IPR004013">
    <property type="entry name" value="PHP_dom"/>
</dbReference>
<keyword evidence="6 13" id="KW-0808">Transferase</keyword>
<dbReference type="InterPro" id="IPR004805">
    <property type="entry name" value="DnaE2/DnaE/PolC"/>
</dbReference>
<dbReference type="Proteomes" id="UP000184268">
    <property type="component" value="Unassembled WGS sequence"/>
</dbReference>
<dbReference type="Gene3D" id="3.20.20.140">
    <property type="entry name" value="Metal-dependent hydrolases"/>
    <property type="match status" value="1"/>
</dbReference>
<dbReference type="Pfam" id="PF17657">
    <property type="entry name" value="DNA_pol3_finger"/>
    <property type="match status" value="1"/>
</dbReference>
<dbReference type="NCBIfam" id="TIGR00594">
    <property type="entry name" value="polc"/>
    <property type="match status" value="1"/>
</dbReference>
<evidence type="ECO:0000313" key="16">
    <source>
        <dbReference type="EMBL" id="SHI19564.1"/>
    </source>
</evidence>
<dbReference type="GO" id="GO:0006281">
    <property type="term" value="P:DNA repair"/>
    <property type="evidence" value="ECO:0007669"/>
    <property type="project" value="UniProtKB-UniRule"/>
</dbReference>
<dbReference type="CDD" id="cd04485">
    <property type="entry name" value="DnaE_OBF"/>
    <property type="match status" value="1"/>
</dbReference>
<dbReference type="OrthoDB" id="9803237at2"/>
<dbReference type="PANTHER" id="PTHR32294:SF4">
    <property type="entry name" value="ERROR-PRONE DNA POLYMERASE"/>
    <property type="match status" value="1"/>
</dbReference>
<dbReference type="GO" id="GO:0006260">
    <property type="term" value="P:DNA replication"/>
    <property type="evidence" value="ECO:0007669"/>
    <property type="project" value="UniProtKB-KW"/>
</dbReference>
<dbReference type="NCBIfam" id="NF004225">
    <property type="entry name" value="PRK05672.1"/>
    <property type="match status" value="1"/>
</dbReference>
<dbReference type="Pfam" id="PF14579">
    <property type="entry name" value="HHH_6"/>
    <property type="match status" value="1"/>
</dbReference>
<dbReference type="GO" id="GO:0008408">
    <property type="term" value="F:3'-5' exonuclease activity"/>
    <property type="evidence" value="ECO:0007669"/>
    <property type="project" value="InterPro"/>
</dbReference>
<dbReference type="InterPro" id="IPR011708">
    <property type="entry name" value="DNA_pol3_alpha_NTPase_dom"/>
</dbReference>
<keyword evidence="8 13" id="KW-0235">DNA replication</keyword>
<dbReference type="InterPro" id="IPR003141">
    <property type="entry name" value="Pol/His_phosphatase_N"/>
</dbReference>
<evidence type="ECO:0000256" key="4">
    <source>
        <dbReference type="ARBA" id="ARBA00017273"/>
    </source>
</evidence>
<evidence type="ECO:0000256" key="3">
    <source>
        <dbReference type="ARBA" id="ARBA00012417"/>
    </source>
</evidence>
<feature type="domain" description="Polymerase/histidinol phosphatase N-terminal" evidence="15">
    <location>
        <begin position="68"/>
        <end position="135"/>
    </location>
</feature>
<proteinExistence type="inferred from homology"/>
<dbReference type="GO" id="GO:0003887">
    <property type="term" value="F:DNA-directed DNA polymerase activity"/>
    <property type="evidence" value="ECO:0007669"/>
    <property type="project" value="UniProtKB-UniRule"/>
</dbReference>
<evidence type="ECO:0000259" key="15">
    <source>
        <dbReference type="SMART" id="SM00481"/>
    </source>
</evidence>
<reference evidence="17" key="1">
    <citation type="submission" date="2016-11" db="EMBL/GenBank/DDBJ databases">
        <authorList>
            <person name="Varghese N."/>
            <person name="Submissions S."/>
        </authorList>
    </citation>
    <scope>NUCLEOTIDE SEQUENCE [LARGE SCALE GENOMIC DNA]</scope>
    <source>
        <strain evidence="17">DSM 16917</strain>
    </source>
</reference>
<evidence type="ECO:0000256" key="6">
    <source>
        <dbReference type="ARBA" id="ARBA00022679"/>
    </source>
</evidence>
<evidence type="ECO:0000256" key="5">
    <source>
        <dbReference type="ARBA" id="ARBA00022490"/>
    </source>
</evidence>
<dbReference type="InterPro" id="IPR023073">
    <property type="entry name" value="DnaE2"/>
</dbReference>
<dbReference type="InterPro" id="IPR004365">
    <property type="entry name" value="NA-bd_OB_tRNA"/>
</dbReference>
<dbReference type="AlphaFoldDB" id="A0A1M5Z5Y7"/>
<keyword evidence="11 13" id="KW-0234">DNA repair</keyword>
<evidence type="ECO:0000256" key="9">
    <source>
        <dbReference type="ARBA" id="ARBA00022763"/>
    </source>
</evidence>
<accession>A0A1M5Z5Y7</accession>
<keyword evidence="10 13" id="KW-0239">DNA-directed DNA polymerase</keyword>
<protein>
    <recommendedName>
        <fullName evidence="4 13">Error-prone DNA polymerase</fullName>
        <ecNumber evidence="3 13">2.7.7.7</ecNumber>
    </recommendedName>
</protein>
<dbReference type="SMART" id="SM00481">
    <property type="entry name" value="POLIIIAc"/>
    <property type="match status" value="1"/>
</dbReference>
<name>A0A1M5Z5Y7_9GAMM</name>
<organism evidence="16 17">
    <name type="scientific">Ferrimonas marina</name>
    <dbReference type="NCBI Taxonomy" id="299255"/>
    <lineage>
        <taxon>Bacteria</taxon>
        <taxon>Pseudomonadati</taxon>
        <taxon>Pseudomonadota</taxon>
        <taxon>Gammaproteobacteria</taxon>
        <taxon>Alteromonadales</taxon>
        <taxon>Ferrimonadaceae</taxon>
        <taxon>Ferrimonas</taxon>
    </lineage>
</organism>
<sequence length="1086" mass="121020">MAGSDAVGTNPSGCISRNASVSDVVREPKEAVKQVGNEAENVSVNEPAGQALASGEREHSLNGGPAYAELHCLTNYSFLRSASHPDELVAQAAALGYRALAITDECSMAGVVKAHQAAKEHGLQLLIGSEFTPHDSQDTLVLLAQTRKGYGQICQAITRARRRCDKGRYRFEWQDIESDFSDCLLLWAPAQPEQDEARARQLQAQFGDRLWLLLERVLAPGEGTRLSAMQALAQQLGIAIVAAGQVRMHQRERKPLLDVLDGIRQGCTLAQAGDRLAANGDAYLKPRSRLLQRYQPQWLAQTLEVAKRCRFSLDELRYEYPAELVPDGMSASDYLRQEVASGAHRRFGDRVPDRIQQQIDTELTLVDELGYHYFFLTIYDIVRFAKEQKILHQGRGSAANSVICFCLGITEVDPTKVNLLFERFISRERNEPPDIDVDFEHQRREEVIQYIYQKYGRERAALAATVISYRYKSAMRDVGKVLGLDEAYVEHLIRGTDRRDKAHKWQDQLSRLGVDEPEGPGRFLIPLVEQLLGFPRHLSQHVGGFVISAGPLHQLVPVENAAMADRTVIQWDKDDLEDLGLLKVDILALGMLSAIRRCFDLIGRWRGSPMGMEQVQWEQPEVYNMLCQADSIGVFQIESRAQSNMLPRLRPRCYYDLVVQIAIVRPGPIQGDMVHPYLKRRNGQEQVSYPSEAVKGVLDRTLGVPIFQEQVIKLAMVAAGFSGGQADQLRRAMASWKRQGQLDRFERELKEGMALRGYKPEFADQLFRQICGFGGYGFPESHSASFALLAYVSAYLKYHYPVAFTCALLNSQPMGFYTPSQLVQDLQRHGGKVLPVDLQTSLWDHQVERVGDEMALRLGFRLVKGLSQAAVEKLLSVRPESGFADVHQLVKLTGLDRGALEALAAADALRNVAGHRHQARWLLAGEAEQLPLFAELSQASEVSLAGPSEGEAIIHDYRQTGVSLGRHPLCLLREQGELPGCLTAEQLQQCRHGQGVKLAGLVVGRQRPGTASGVTFMTLEDETGNSNVVVWADTARAQRQPYLTARLLKVHGVLEREGEVIHVVAGRLEDLSDKVAQLSVNSRDFH</sequence>
<dbReference type="HAMAP" id="MF_01902">
    <property type="entry name" value="DNApol_error_prone"/>
    <property type="match status" value="1"/>
</dbReference>
<keyword evidence="7 13" id="KW-0548">Nucleotidyltransferase</keyword>
<dbReference type="Pfam" id="PF01336">
    <property type="entry name" value="tRNA_anti-codon"/>
    <property type="match status" value="1"/>
</dbReference>
<keyword evidence="5 13" id="KW-0963">Cytoplasm</keyword>